<dbReference type="Gene3D" id="3.40.50.150">
    <property type="entry name" value="Vaccinia Virus protein VP39"/>
    <property type="match status" value="1"/>
</dbReference>
<accession>A0AAW5TBL4</accession>
<dbReference type="EMBL" id="JACKVC010000024">
    <property type="protein sequence ID" value="MCV7392048.1"/>
    <property type="molecule type" value="Genomic_DNA"/>
</dbReference>
<comment type="caution">
    <text evidence="5">The sequence shown here is derived from an EMBL/GenBank/DDBJ whole genome shotgun (WGS) entry which is preliminary data.</text>
</comment>
<dbReference type="InterPro" id="IPR029063">
    <property type="entry name" value="SAM-dependent_MTases_sf"/>
</dbReference>
<dbReference type="PANTHER" id="PTHR44942">
    <property type="entry name" value="METHYLTRANSF_11 DOMAIN-CONTAINING PROTEIN"/>
    <property type="match status" value="1"/>
</dbReference>
<evidence type="ECO:0000313" key="6">
    <source>
        <dbReference type="Proteomes" id="UP001141659"/>
    </source>
</evidence>
<keyword evidence="2 5" id="KW-0489">Methyltransferase</keyword>
<dbReference type="GO" id="GO:0008757">
    <property type="term" value="F:S-adenosylmethionine-dependent methyltransferase activity"/>
    <property type="evidence" value="ECO:0007669"/>
    <property type="project" value="InterPro"/>
</dbReference>
<dbReference type="AlphaFoldDB" id="A0AAW5TBL4"/>
<dbReference type="RefSeq" id="WP_036442326.1">
    <property type="nucleotide sequence ID" value="NZ_JACKVC010000024.1"/>
</dbReference>
<dbReference type="GO" id="GO:0032259">
    <property type="term" value="P:methylation"/>
    <property type="evidence" value="ECO:0007669"/>
    <property type="project" value="UniProtKB-KW"/>
</dbReference>
<sequence length="233" mass="25372">MDIRGVEHPLIRRAAEGLHQFNSRHPWSHNDHFHGWILANLPAHRGTAIDIGCGQGALVARLAARFAQVRGTDVDAGMRAEAARRCAGLNNVTIDDSQLAQLDGPADLVTMIAVLHHLAVERALADVKRILAPGGRFLCVGLAAPVSIRDTAWDLASAVTNPLIGLIKHPHPVPGGPKPPPFPVRDPQLSFDELQTIVERVMPGAEMRHRLAFRHTICWTKPGRVTQRNAAPK</sequence>
<proteinExistence type="inferred from homology"/>
<evidence type="ECO:0000256" key="1">
    <source>
        <dbReference type="ARBA" id="ARBA00008361"/>
    </source>
</evidence>
<keyword evidence="3" id="KW-0808">Transferase</keyword>
<comment type="similarity">
    <text evidence="1">Belongs to the methyltransferase superfamily.</text>
</comment>
<dbReference type="InterPro" id="IPR013216">
    <property type="entry name" value="Methyltransf_11"/>
</dbReference>
<dbReference type="SUPFAM" id="SSF53335">
    <property type="entry name" value="S-adenosyl-L-methionine-dependent methyltransferases"/>
    <property type="match status" value="1"/>
</dbReference>
<evidence type="ECO:0000256" key="3">
    <source>
        <dbReference type="ARBA" id="ARBA00022679"/>
    </source>
</evidence>
<dbReference type="InterPro" id="IPR051052">
    <property type="entry name" value="Diverse_substrate_MTase"/>
</dbReference>
<reference evidence="5" key="2">
    <citation type="journal article" date="2022" name="BMC Genomics">
        <title>Comparative genome analysis of mycobacteria focusing on tRNA and non-coding RNA.</title>
        <authorList>
            <person name="Behra P.R.K."/>
            <person name="Pettersson B.M.F."/>
            <person name="Ramesh M."/>
            <person name="Das S."/>
            <person name="Dasgupta S."/>
            <person name="Kirsebom L.A."/>
        </authorList>
    </citation>
    <scope>NUCLEOTIDE SEQUENCE</scope>
    <source>
        <strain evidence="5">DSM 44242</strain>
    </source>
</reference>
<name>A0AAW5TBL4_9MYCO</name>
<feature type="domain" description="Methyltransferase type 11" evidence="4">
    <location>
        <begin position="49"/>
        <end position="139"/>
    </location>
</feature>
<evidence type="ECO:0000256" key="2">
    <source>
        <dbReference type="ARBA" id="ARBA00022603"/>
    </source>
</evidence>
<reference evidence="5" key="1">
    <citation type="submission" date="2020-07" db="EMBL/GenBank/DDBJ databases">
        <authorList>
            <person name="Pettersson B.M.F."/>
            <person name="Behra P.R.K."/>
            <person name="Ramesh M."/>
            <person name="Das S."/>
            <person name="Dasgupta S."/>
            <person name="Kirsebom L.A."/>
        </authorList>
    </citation>
    <scope>NUCLEOTIDE SEQUENCE</scope>
    <source>
        <strain evidence="5">DSM 44242</strain>
    </source>
</reference>
<dbReference type="Proteomes" id="UP001141659">
    <property type="component" value="Unassembled WGS sequence"/>
</dbReference>
<organism evidence="5 6">
    <name type="scientific">Mycolicibacterium porcinum</name>
    <dbReference type="NCBI Taxonomy" id="39693"/>
    <lineage>
        <taxon>Bacteria</taxon>
        <taxon>Bacillati</taxon>
        <taxon>Actinomycetota</taxon>
        <taxon>Actinomycetes</taxon>
        <taxon>Mycobacteriales</taxon>
        <taxon>Mycobacteriaceae</taxon>
        <taxon>Mycolicibacterium</taxon>
    </lineage>
</organism>
<dbReference type="CDD" id="cd02440">
    <property type="entry name" value="AdoMet_MTases"/>
    <property type="match status" value="1"/>
</dbReference>
<evidence type="ECO:0000259" key="4">
    <source>
        <dbReference type="Pfam" id="PF08241"/>
    </source>
</evidence>
<protein>
    <submittedName>
        <fullName evidence="5">Class I SAM-dependent methyltransferase</fullName>
    </submittedName>
</protein>
<dbReference type="Pfam" id="PF08241">
    <property type="entry name" value="Methyltransf_11"/>
    <property type="match status" value="1"/>
</dbReference>
<dbReference type="PANTHER" id="PTHR44942:SF4">
    <property type="entry name" value="METHYLTRANSFERASE TYPE 11 DOMAIN-CONTAINING PROTEIN"/>
    <property type="match status" value="1"/>
</dbReference>
<evidence type="ECO:0000313" key="5">
    <source>
        <dbReference type="EMBL" id="MCV7392048.1"/>
    </source>
</evidence>
<gene>
    <name evidence="5" type="ORF">H5P34_28715</name>
</gene>